<evidence type="ECO:0000256" key="1">
    <source>
        <dbReference type="ARBA" id="ARBA00001971"/>
    </source>
</evidence>
<dbReference type="InterPro" id="IPR036396">
    <property type="entry name" value="Cyt_P450_sf"/>
</dbReference>
<evidence type="ECO:0000256" key="9">
    <source>
        <dbReference type="PIRSR" id="PIRSR602401-1"/>
    </source>
</evidence>
<keyword evidence="5 9" id="KW-0479">Metal-binding</keyword>
<keyword evidence="12" id="KW-1185">Reference proteome</keyword>
<dbReference type="PRINTS" id="PR00463">
    <property type="entry name" value="EP450I"/>
</dbReference>
<feature type="binding site" description="axial binding residue" evidence="9">
    <location>
        <position position="416"/>
    </location>
    <ligand>
        <name>heme</name>
        <dbReference type="ChEBI" id="CHEBI:30413"/>
    </ligand>
    <ligandPart>
        <name>Fe</name>
        <dbReference type="ChEBI" id="CHEBI:18248"/>
    </ligandPart>
</feature>
<evidence type="ECO:0000256" key="3">
    <source>
        <dbReference type="ARBA" id="ARBA00010617"/>
    </source>
</evidence>
<dbReference type="AlphaFoldDB" id="A0AAD7I196"/>
<feature type="non-terminal residue" evidence="11">
    <location>
        <position position="1"/>
    </location>
</feature>
<evidence type="ECO:0000256" key="6">
    <source>
        <dbReference type="ARBA" id="ARBA00023002"/>
    </source>
</evidence>
<evidence type="ECO:0000256" key="5">
    <source>
        <dbReference type="ARBA" id="ARBA00022723"/>
    </source>
</evidence>
<dbReference type="CDD" id="cd11065">
    <property type="entry name" value="CYP64-like"/>
    <property type="match status" value="1"/>
</dbReference>
<dbReference type="PANTHER" id="PTHR46300">
    <property type="entry name" value="P450, PUTATIVE (EUROFUNG)-RELATED-RELATED"/>
    <property type="match status" value="1"/>
</dbReference>
<dbReference type="Pfam" id="PF00067">
    <property type="entry name" value="p450"/>
    <property type="match status" value="1"/>
</dbReference>
<dbReference type="Gene3D" id="1.10.630.10">
    <property type="entry name" value="Cytochrome P450"/>
    <property type="match status" value="1"/>
</dbReference>
<dbReference type="PROSITE" id="PS00086">
    <property type="entry name" value="CYTOCHROME_P450"/>
    <property type="match status" value="1"/>
</dbReference>
<keyword evidence="6 10" id="KW-0560">Oxidoreductase</keyword>
<dbReference type="GO" id="GO:0004497">
    <property type="term" value="F:monooxygenase activity"/>
    <property type="evidence" value="ECO:0007669"/>
    <property type="project" value="UniProtKB-KW"/>
</dbReference>
<dbReference type="Proteomes" id="UP001215598">
    <property type="component" value="Unassembled WGS sequence"/>
</dbReference>
<keyword evidence="4 9" id="KW-0349">Heme</keyword>
<evidence type="ECO:0000256" key="10">
    <source>
        <dbReference type="RuleBase" id="RU000461"/>
    </source>
</evidence>
<comment type="caution">
    <text evidence="11">The sequence shown here is derived from an EMBL/GenBank/DDBJ whole genome shotgun (WGS) entry which is preliminary data.</text>
</comment>
<dbReference type="PANTHER" id="PTHR46300:SF7">
    <property type="entry name" value="P450, PUTATIVE (EUROFUNG)-RELATED"/>
    <property type="match status" value="1"/>
</dbReference>
<dbReference type="PRINTS" id="PR00385">
    <property type="entry name" value="P450"/>
</dbReference>
<dbReference type="InterPro" id="IPR001128">
    <property type="entry name" value="Cyt_P450"/>
</dbReference>
<dbReference type="GO" id="GO:0020037">
    <property type="term" value="F:heme binding"/>
    <property type="evidence" value="ECO:0007669"/>
    <property type="project" value="InterPro"/>
</dbReference>
<evidence type="ECO:0000313" key="11">
    <source>
        <dbReference type="EMBL" id="KAJ7731637.1"/>
    </source>
</evidence>
<comment type="cofactor">
    <cofactor evidence="1 9">
        <name>heme</name>
        <dbReference type="ChEBI" id="CHEBI:30413"/>
    </cofactor>
</comment>
<dbReference type="InterPro" id="IPR002401">
    <property type="entry name" value="Cyt_P450_E_grp-I"/>
</dbReference>
<accession>A0AAD7I196</accession>
<sequence length="486" mass="54893">RGCSRLPLPPGPKKLPIVGNLFDLPSAFEWKTYMEWSRKYDSDVIHLNLAGQSLVILSSSKATDDLLEKRSSLYSDRSPFPMLVDLMGWDFSLRTCDSHQLRRTHRRLFNQVFRPTTAKKFQPTELRATHGLLRRLLHNPENFRQHIKQMTGETIMAITYGIDVVPKDDPYMSLAEETLKVGVMAVTRGFLVDSFPVLKYLPDWFPGAGFKIQAKEWRELGRRAQEIPLAETKRQIASGSAPYSFSTYSFHNLAESTNPYYTEDHVQATAAVTYLAGWDTTAAALTTFILAMLANPEAQRKAQVELDSVTGRERLPDFGDESALPYVSALIKETLRWRPVAPIGRVPHFLQVEDEYRGFKIPANSIVMGNVWAILQDETTYPEPDAFKPERFLRDGKLNPNVRDPEAAFGFGRRICPGRHMARSSIWISVACTLATFDITKALTDDGQVIEPTYEYLSGIISVPAPFECTIRPRSRDLAALVEATD</sequence>
<dbReference type="SUPFAM" id="SSF48264">
    <property type="entry name" value="Cytochrome P450"/>
    <property type="match status" value="1"/>
</dbReference>
<evidence type="ECO:0000313" key="12">
    <source>
        <dbReference type="Proteomes" id="UP001215598"/>
    </source>
</evidence>
<dbReference type="InterPro" id="IPR017972">
    <property type="entry name" value="Cyt_P450_CS"/>
</dbReference>
<dbReference type="GO" id="GO:0005506">
    <property type="term" value="F:iron ion binding"/>
    <property type="evidence" value="ECO:0007669"/>
    <property type="project" value="InterPro"/>
</dbReference>
<feature type="non-terminal residue" evidence="11">
    <location>
        <position position="486"/>
    </location>
</feature>
<reference evidence="11" key="1">
    <citation type="submission" date="2023-03" db="EMBL/GenBank/DDBJ databases">
        <title>Massive genome expansion in bonnet fungi (Mycena s.s.) driven by repeated elements and novel gene families across ecological guilds.</title>
        <authorList>
            <consortium name="Lawrence Berkeley National Laboratory"/>
            <person name="Harder C.B."/>
            <person name="Miyauchi S."/>
            <person name="Viragh M."/>
            <person name="Kuo A."/>
            <person name="Thoen E."/>
            <person name="Andreopoulos B."/>
            <person name="Lu D."/>
            <person name="Skrede I."/>
            <person name="Drula E."/>
            <person name="Henrissat B."/>
            <person name="Morin E."/>
            <person name="Kohler A."/>
            <person name="Barry K."/>
            <person name="LaButti K."/>
            <person name="Morin E."/>
            <person name="Salamov A."/>
            <person name="Lipzen A."/>
            <person name="Mereny Z."/>
            <person name="Hegedus B."/>
            <person name="Baldrian P."/>
            <person name="Stursova M."/>
            <person name="Weitz H."/>
            <person name="Taylor A."/>
            <person name="Grigoriev I.V."/>
            <person name="Nagy L.G."/>
            <person name="Martin F."/>
            <person name="Kauserud H."/>
        </authorList>
    </citation>
    <scope>NUCLEOTIDE SEQUENCE</scope>
    <source>
        <strain evidence="11">CBHHK182m</strain>
    </source>
</reference>
<comment type="pathway">
    <text evidence="2">Secondary metabolite biosynthesis.</text>
</comment>
<protein>
    <submittedName>
        <fullName evidence="11">Cytochrome P450</fullName>
    </submittedName>
</protein>
<dbReference type="GO" id="GO:0016705">
    <property type="term" value="F:oxidoreductase activity, acting on paired donors, with incorporation or reduction of molecular oxygen"/>
    <property type="evidence" value="ECO:0007669"/>
    <property type="project" value="InterPro"/>
</dbReference>
<evidence type="ECO:0000256" key="7">
    <source>
        <dbReference type="ARBA" id="ARBA00023004"/>
    </source>
</evidence>
<dbReference type="InterPro" id="IPR050364">
    <property type="entry name" value="Cytochrome_P450_fung"/>
</dbReference>
<keyword evidence="8 10" id="KW-0503">Monooxygenase</keyword>
<name>A0AAD7I196_9AGAR</name>
<keyword evidence="7 9" id="KW-0408">Iron</keyword>
<evidence type="ECO:0000256" key="2">
    <source>
        <dbReference type="ARBA" id="ARBA00005179"/>
    </source>
</evidence>
<comment type="similarity">
    <text evidence="3 10">Belongs to the cytochrome P450 family.</text>
</comment>
<proteinExistence type="inferred from homology"/>
<gene>
    <name evidence="11" type="ORF">B0H16DRAFT_1772743</name>
</gene>
<evidence type="ECO:0000256" key="8">
    <source>
        <dbReference type="ARBA" id="ARBA00023033"/>
    </source>
</evidence>
<evidence type="ECO:0000256" key="4">
    <source>
        <dbReference type="ARBA" id="ARBA00022617"/>
    </source>
</evidence>
<dbReference type="EMBL" id="JARKIB010000151">
    <property type="protein sequence ID" value="KAJ7731637.1"/>
    <property type="molecule type" value="Genomic_DNA"/>
</dbReference>
<organism evidence="11 12">
    <name type="scientific">Mycena metata</name>
    <dbReference type="NCBI Taxonomy" id="1033252"/>
    <lineage>
        <taxon>Eukaryota</taxon>
        <taxon>Fungi</taxon>
        <taxon>Dikarya</taxon>
        <taxon>Basidiomycota</taxon>
        <taxon>Agaricomycotina</taxon>
        <taxon>Agaricomycetes</taxon>
        <taxon>Agaricomycetidae</taxon>
        <taxon>Agaricales</taxon>
        <taxon>Marasmiineae</taxon>
        <taxon>Mycenaceae</taxon>
        <taxon>Mycena</taxon>
    </lineage>
</organism>